<proteinExistence type="predicted"/>
<dbReference type="Proteomes" id="UP001197247">
    <property type="component" value="Unassembled WGS sequence"/>
</dbReference>
<evidence type="ECO:0000259" key="5">
    <source>
        <dbReference type="PROSITE" id="PS50949"/>
    </source>
</evidence>
<dbReference type="SUPFAM" id="SSF46785">
    <property type="entry name" value="Winged helix' DNA-binding domain"/>
    <property type="match status" value="1"/>
</dbReference>
<dbReference type="Pfam" id="PF00392">
    <property type="entry name" value="GntR"/>
    <property type="match status" value="1"/>
</dbReference>
<dbReference type="PROSITE" id="PS50949">
    <property type="entry name" value="HTH_GNTR"/>
    <property type="match status" value="1"/>
</dbReference>
<dbReference type="InterPro" id="IPR000524">
    <property type="entry name" value="Tscrpt_reg_HTH_GntR"/>
</dbReference>
<dbReference type="RefSeq" id="WP_214157638.1">
    <property type="nucleotide sequence ID" value="NZ_JAHBAY010000008.1"/>
</dbReference>
<keyword evidence="2" id="KW-0238">DNA-binding</keyword>
<feature type="coiled-coil region" evidence="4">
    <location>
        <begin position="85"/>
        <end position="112"/>
    </location>
</feature>
<keyword evidence="7" id="KW-1185">Reference proteome</keyword>
<feature type="domain" description="HTH gntR-type" evidence="5">
    <location>
        <begin position="9"/>
        <end position="77"/>
    </location>
</feature>
<keyword evidence="1" id="KW-0805">Transcription regulation</keyword>
<protein>
    <submittedName>
        <fullName evidence="6">Winged helix-turn-helix transcriptional regulator</fullName>
    </submittedName>
</protein>
<dbReference type="EMBL" id="JAHBAY010000008">
    <property type="protein sequence ID" value="MBT0771350.1"/>
    <property type="molecule type" value="Genomic_DNA"/>
</dbReference>
<evidence type="ECO:0000256" key="3">
    <source>
        <dbReference type="ARBA" id="ARBA00023163"/>
    </source>
</evidence>
<comment type="caution">
    <text evidence="6">The sequence shown here is derived from an EMBL/GenBank/DDBJ whole genome shotgun (WGS) entry which is preliminary data.</text>
</comment>
<sequence length="113" mass="12648">MSLAADDPRPPYIQVADALRKDIAGGSLEPGQRLRSIRDLAQRFEVAQMTITNALRLLRDEGLIETTPNRGSFVARSQPIPTDDIGSLTQEVRSLREDVQRLSERLQALEIHD</sequence>
<evidence type="ECO:0000313" key="6">
    <source>
        <dbReference type="EMBL" id="MBT0771350.1"/>
    </source>
</evidence>
<evidence type="ECO:0000256" key="2">
    <source>
        <dbReference type="ARBA" id="ARBA00023125"/>
    </source>
</evidence>
<dbReference type="InterPro" id="IPR036388">
    <property type="entry name" value="WH-like_DNA-bd_sf"/>
</dbReference>
<dbReference type="PANTHER" id="PTHR44846">
    <property type="entry name" value="MANNOSYL-D-GLYCERATE TRANSPORT/METABOLISM SYSTEM REPRESSOR MNGR-RELATED"/>
    <property type="match status" value="1"/>
</dbReference>
<accession>A0ABS5TJT0</accession>
<dbReference type="InterPro" id="IPR036390">
    <property type="entry name" value="WH_DNA-bd_sf"/>
</dbReference>
<keyword evidence="4" id="KW-0175">Coiled coil</keyword>
<evidence type="ECO:0000256" key="1">
    <source>
        <dbReference type="ARBA" id="ARBA00023015"/>
    </source>
</evidence>
<evidence type="ECO:0000313" key="7">
    <source>
        <dbReference type="Proteomes" id="UP001197247"/>
    </source>
</evidence>
<dbReference type="SMART" id="SM00345">
    <property type="entry name" value="HTH_GNTR"/>
    <property type="match status" value="1"/>
</dbReference>
<keyword evidence="3" id="KW-0804">Transcription</keyword>
<name>A0ABS5TJT0_9ACTN</name>
<dbReference type="InterPro" id="IPR050679">
    <property type="entry name" value="Bact_HTH_transcr_reg"/>
</dbReference>
<organism evidence="6 7">
    <name type="scientific">Kineosporia corallincola</name>
    <dbReference type="NCBI Taxonomy" id="2835133"/>
    <lineage>
        <taxon>Bacteria</taxon>
        <taxon>Bacillati</taxon>
        <taxon>Actinomycetota</taxon>
        <taxon>Actinomycetes</taxon>
        <taxon>Kineosporiales</taxon>
        <taxon>Kineosporiaceae</taxon>
        <taxon>Kineosporia</taxon>
    </lineage>
</organism>
<gene>
    <name evidence="6" type="ORF">KIH74_20600</name>
</gene>
<dbReference type="CDD" id="cd07377">
    <property type="entry name" value="WHTH_GntR"/>
    <property type="match status" value="1"/>
</dbReference>
<dbReference type="PANTHER" id="PTHR44846:SF17">
    <property type="entry name" value="GNTR-FAMILY TRANSCRIPTIONAL REGULATOR"/>
    <property type="match status" value="1"/>
</dbReference>
<dbReference type="Gene3D" id="1.10.10.10">
    <property type="entry name" value="Winged helix-like DNA-binding domain superfamily/Winged helix DNA-binding domain"/>
    <property type="match status" value="1"/>
</dbReference>
<reference evidence="6 7" key="1">
    <citation type="submission" date="2021-05" db="EMBL/GenBank/DDBJ databases">
        <title>Kineosporia and Streptomyces sp. nov. two new marine actinobacteria isolated from Coral.</title>
        <authorList>
            <person name="Buangrab K."/>
            <person name="Sutthacheep M."/>
            <person name="Yeemin T."/>
            <person name="Harunari E."/>
            <person name="Igarashi Y."/>
            <person name="Kanchanasin P."/>
            <person name="Tanasupawat S."/>
            <person name="Phongsopitanun W."/>
        </authorList>
    </citation>
    <scope>NUCLEOTIDE SEQUENCE [LARGE SCALE GENOMIC DNA]</scope>
    <source>
        <strain evidence="6 7">J2-2</strain>
    </source>
</reference>
<evidence type="ECO:0000256" key="4">
    <source>
        <dbReference type="SAM" id="Coils"/>
    </source>
</evidence>